<dbReference type="EMBL" id="CP043505">
    <property type="protein sequence ID" value="QEO13236.1"/>
    <property type="molecule type" value="Genomic_DNA"/>
</dbReference>
<evidence type="ECO:0000313" key="3">
    <source>
        <dbReference type="Proteomes" id="UP000324678"/>
    </source>
</evidence>
<dbReference type="OrthoDB" id="3239945at2"/>
<dbReference type="AlphaFoldDB" id="A0A5C1YBA0"/>
<dbReference type="Gene3D" id="3.40.630.30">
    <property type="match status" value="1"/>
</dbReference>
<dbReference type="RefSeq" id="WP_149159260.1">
    <property type="nucleotide sequence ID" value="NZ_CP043505.1"/>
</dbReference>
<reference evidence="2 3" key="1">
    <citation type="submission" date="2019-09" db="EMBL/GenBank/DDBJ databases">
        <title>Genome sequencing of strain KACC 19306.</title>
        <authorList>
            <person name="Heo J."/>
            <person name="Kim S.-J."/>
            <person name="Kim J.-S."/>
            <person name="Hong S.-B."/>
            <person name="Kwon S.-W."/>
        </authorList>
    </citation>
    <scope>NUCLEOTIDE SEQUENCE [LARGE SCALE GENOMIC DNA]</scope>
    <source>
        <strain evidence="2 3">KACC 19306</strain>
    </source>
</reference>
<dbReference type="Proteomes" id="UP000324678">
    <property type="component" value="Chromosome"/>
</dbReference>
<keyword evidence="3" id="KW-1185">Reference proteome</keyword>
<evidence type="ECO:0000259" key="1">
    <source>
        <dbReference type="PROSITE" id="PS51186"/>
    </source>
</evidence>
<gene>
    <name evidence="2" type="ORF">FLP10_01500</name>
</gene>
<dbReference type="KEGG" id="ail:FLP10_01500"/>
<protein>
    <submittedName>
        <fullName evidence="2">GNAT family N-acetyltransferase</fullName>
    </submittedName>
</protein>
<feature type="domain" description="N-acetyltransferase" evidence="1">
    <location>
        <begin position="23"/>
        <end position="197"/>
    </location>
</feature>
<dbReference type="SUPFAM" id="SSF55729">
    <property type="entry name" value="Acyl-CoA N-acyltransferases (Nat)"/>
    <property type="match status" value="1"/>
</dbReference>
<evidence type="ECO:0000313" key="2">
    <source>
        <dbReference type="EMBL" id="QEO13236.1"/>
    </source>
</evidence>
<keyword evidence="2" id="KW-0808">Transferase</keyword>
<sequence length="198" mass="21343">MADAEFRIVPAHTVPFADVEAVFGTRGDPATCWCQWFKIPGSDWRESVPELRARLADQVADASTDPGLIAYDGDAPVGWVAIEPRSRLPRLRTSRIVADGSAHPDLGDEGVWALTCFVVPRAHRRRGIAGALARAAAEHAEAHGARIVEGYAVDPSTKSRASAAELFVGTVSMFIAAGFDEVARPTPTRVVMQRRLGE</sequence>
<accession>A0A5C1YBA0</accession>
<dbReference type="PROSITE" id="PS51186">
    <property type="entry name" value="GNAT"/>
    <property type="match status" value="1"/>
</dbReference>
<dbReference type="Pfam" id="PF00583">
    <property type="entry name" value="Acetyltransf_1"/>
    <property type="match status" value="1"/>
</dbReference>
<dbReference type="InterPro" id="IPR000182">
    <property type="entry name" value="GNAT_dom"/>
</dbReference>
<dbReference type="GO" id="GO:0016747">
    <property type="term" value="F:acyltransferase activity, transferring groups other than amino-acyl groups"/>
    <property type="evidence" value="ECO:0007669"/>
    <property type="project" value="InterPro"/>
</dbReference>
<name>A0A5C1YBA0_9MICO</name>
<proteinExistence type="predicted"/>
<organism evidence="2 3">
    <name type="scientific">Agromyces intestinalis</name>
    <dbReference type="NCBI Taxonomy" id="2592652"/>
    <lineage>
        <taxon>Bacteria</taxon>
        <taxon>Bacillati</taxon>
        <taxon>Actinomycetota</taxon>
        <taxon>Actinomycetes</taxon>
        <taxon>Micrococcales</taxon>
        <taxon>Microbacteriaceae</taxon>
        <taxon>Agromyces</taxon>
    </lineage>
</organism>
<dbReference type="InterPro" id="IPR016181">
    <property type="entry name" value="Acyl_CoA_acyltransferase"/>
</dbReference>